<organism evidence="1 2">
    <name type="scientific">Corynebacterium appendicis CIP 107643</name>
    <dbReference type="NCBI Taxonomy" id="1161099"/>
    <lineage>
        <taxon>Bacteria</taxon>
        <taxon>Bacillati</taxon>
        <taxon>Actinomycetota</taxon>
        <taxon>Actinomycetes</taxon>
        <taxon>Mycobacteriales</taxon>
        <taxon>Corynebacteriaceae</taxon>
        <taxon>Corynebacterium</taxon>
    </lineage>
</organism>
<accession>A0A1N7INB4</accession>
<protein>
    <submittedName>
        <fullName evidence="1">Deoxyribose-phosphate aldolase</fullName>
    </submittedName>
</protein>
<dbReference type="AlphaFoldDB" id="A0A1N7INB4"/>
<dbReference type="STRING" id="1161099.SAMN05444817_10184"/>
<dbReference type="Proteomes" id="UP000186292">
    <property type="component" value="Unassembled WGS sequence"/>
</dbReference>
<dbReference type="RefSeq" id="WP_076598096.1">
    <property type="nucleotide sequence ID" value="NZ_CP046976.1"/>
</dbReference>
<name>A0A1N7INB4_9CORY</name>
<keyword evidence="2" id="KW-1185">Reference proteome</keyword>
<gene>
    <name evidence="1" type="ORF">SAMN05444817_10184</name>
</gene>
<evidence type="ECO:0000313" key="2">
    <source>
        <dbReference type="Proteomes" id="UP000186292"/>
    </source>
</evidence>
<dbReference type="Gene3D" id="3.20.20.70">
    <property type="entry name" value="Aldolase class I"/>
    <property type="match status" value="1"/>
</dbReference>
<evidence type="ECO:0000313" key="1">
    <source>
        <dbReference type="EMBL" id="SIS38461.1"/>
    </source>
</evidence>
<dbReference type="InterPro" id="IPR013785">
    <property type="entry name" value="Aldolase_TIM"/>
</dbReference>
<dbReference type="SUPFAM" id="SSF51569">
    <property type="entry name" value="Aldolase"/>
    <property type="match status" value="1"/>
</dbReference>
<proteinExistence type="predicted"/>
<dbReference type="EMBL" id="FTOF01000001">
    <property type="protein sequence ID" value="SIS38461.1"/>
    <property type="molecule type" value="Genomic_DNA"/>
</dbReference>
<sequence length="210" mass="21734">MSENTDFAWLADRIGRAEYAQFALAAAPETRGEHEEQAAFADLVGTAGAGIVCEPTQVTHVKRARGGPLIALIGWPTGRHHSLIKAAEARLAVDDGADEVWVAVDAAALRDGAAGVNAVQADIIAVRQVIEEPTRFGITCSASAGKEALQALADAVGKVGVDVVAVDVDKPGERELPSVACELAVHGVIDSLDAAADLLLAGADRVFPVR</sequence>
<reference evidence="2" key="1">
    <citation type="submission" date="2017-01" db="EMBL/GenBank/DDBJ databases">
        <authorList>
            <person name="Varghese N."/>
            <person name="Submissions S."/>
        </authorList>
    </citation>
    <scope>NUCLEOTIDE SEQUENCE [LARGE SCALE GENOMIC DNA]</scope>
    <source>
        <strain evidence="2">DSM 44531</strain>
    </source>
</reference>